<dbReference type="SUPFAM" id="SSF53756">
    <property type="entry name" value="UDP-Glycosyltransferase/glycogen phosphorylase"/>
    <property type="match status" value="1"/>
</dbReference>
<accession>A0A0P9DEJ9</accession>
<proteinExistence type="predicted"/>
<evidence type="ECO:0000256" key="2">
    <source>
        <dbReference type="ARBA" id="ARBA00022679"/>
    </source>
</evidence>
<evidence type="ECO:0000313" key="6">
    <source>
        <dbReference type="Proteomes" id="UP000050509"/>
    </source>
</evidence>
<evidence type="ECO:0000259" key="3">
    <source>
        <dbReference type="Pfam" id="PF00534"/>
    </source>
</evidence>
<dbReference type="EMBL" id="LJCR01000110">
    <property type="protein sequence ID" value="KPV54116.1"/>
    <property type="molecule type" value="Genomic_DNA"/>
</dbReference>
<dbReference type="Gene3D" id="3.40.50.2000">
    <property type="entry name" value="Glycogen Phosphorylase B"/>
    <property type="match status" value="2"/>
</dbReference>
<keyword evidence="2" id="KW-0808">Transferase</keyword>
<dbReference type="PANTHER" id="PTHR12526:SF510">
    <property type="entry name" value="D-INOSITOL 3-PHOSPHATE GLYCOSYLTRANSFERASE"/>
    <property type="match status" value="1"/>
</dbReference>
<dbReference type="CDD" id="cd03801">
    <property type="entry name" value="GT4_PimA-like"/>
    <property type="match status" value="1"/>
</dbReference>
<gene>
    <name evidence="5" type="ORF">SE17_05665</name>
</gene>
<evidence type="ECO:0000259" key="4">
    <source>
        <dbReference type="Pfam" id="PF13439"/>
    </source>
</evidence>
<keyword evidence="1" id="KW-0328">Glycosyltransferase</keyword>
<dbReference type="InterPro" id="IPR028098">
    <property type="entry name" value="Glyco_trans_4-like_N"/>
</dbReference>
<keyword evidence="6" id="KW-1185">Reference proteome</keyword>
<comment type="caution">
    <text evidence="5">The sequence shown here is derived from an EMBL/GenBank/DDBJ whole genome shotgun (WGS) entry which is preliminary data.</text>
</comment>
<dbReference type="InterPro" id="IPR001296">
    <property type="entry name" value="Glyco_trans_1"/>
</dbReference>
<feature type="domain" description="Glycosyltransferase subfamily 4-like N-terminal" evidence="4">
    <location>
        <begin position="23"/>
        <end position="173"/>
    </location>
</feature>
<dbReference type="Proteomes" id="UP000050509">
    <property type="component" value="Unassembled WGS sequence"/>
</dbReference>
<evidence type="ECO:0000313" key="5">
    <source>
        <dbReference type="EMBL" id="KPV54116.1"/>
    </source>
</evidence>
<dbReference type="PANTHER" id="PTHR12526">
    <property type="entry name" value="GLYCOSYLTRANSFERASE"/>
    <property type="match status" value="1"/>
</dbReference>
<feature type="non-terminal residue" evidence="5">
    <location>
        <position position="366"/>
    </location>
</feature>
<organism evidence="5 6">
    <name type="scientific">Kouleothrix aurantiaca</name>
    <dbReference type="NCBI Taxonomy" id="186479"/>
    <lineage>
        <taxon>Bacteria</taxon>
        <taxon>Bacillati</taxon>
        <taxon>Chloroflexota</taxon>
        <taxon>Chloroflexia</taxon>
        <taxon>Chloroflexales</taxon>
        <taxon>Roseiflexineae</taxon>
        <taxon>Roseiflexaceae</taxon>
        <taxon>Kouleothrix</taxon>
    </lineage>
</organism>
<protein>
    <recommendedName>
        <fullName evidence="7">Glycosyl transferase family 1</fullName>
    </recommendedName>
</protein>
<reference evidence="5 6" key="1">
    <citation type="submission" date="2015-09" db="EMBL/GenBank/DDBJ databases">
        <title>Draft genome sequence of Kouleothrix aurantiaca JCM 19913.</title>
        <authorList>
            <person name="Hemp J."/>
        </authorList>
    </citation>
    <scope>NUCLEOTIDE SEQUENCE [LARGE SCALE GENOMIC DNA]</scope>
    <source>
        <strain evidence="5 6">COM-B</strain>
    </source>
</reference>
<sequence>MNYRHILPGFGVIPQDITRDSMSGVVGVAYNLAAQQSKHAADAELIGLGKGTQILPEGLRITTVMPWKRAVLGPVDLSYLAPVAAKLAGRPSADIQHVYSNPYLLWPWVGRATRRIIHYQTPIGAVPPNYVKVLRRADAVICCSAFIRDQLLAHADYPRTHVHVVPNGVDLARFSTADAAAYRHSLGIPANALVVLFAGQVNEAKGLLHLVHACSILAPEQPVHLLVAGSSGLWTNLEQPGTALSPYEQQVHQAARSIPTTFLGKVPYAAMPSAYAAADIFVCPSEWEEPFGMVILEAMAAGLPVVASAVGGIPEVVQPGKTGELVAPANPAALAAALRPILADRAYRERLSSNGKTYVQNFSWKH</sequence>
<evidence type="ECO:0000256" key="1">
    <source>
        <dbReference type="ARBA" id="ARBA00022676"/>
    </source>
</evidence>
<name>A0A0P9DEJ9_9CHLR</name>
<dbReference type="Pfam" id="PF13439">
    <property type="entry name" value="Glyco_transf_4"/>
    <property type="match status" value="1"/>
</dbReference>
<feature type="domain" description="Glycosyl transferase family 1" evidence="3">
    <location>
        <begin position="181"/>
        <end position="356"/>
    </location>
</feature>
<dbReference type="AlphaFoldDB" id="A0A0P9DEJ9"/>
<dbReference type="Pfam" id="PF00534">
    <property type="entry name" value="Glycos_transf_1"/>
    <property type="match status" value="1"/>
</dbReference>
<evidence type="ECO:0008006" key="7">
    <source>
        <dbReference type="Google" id="ProtNLM"/>
    </source>
</evidence>
<dbReference type="GO" id="GO:0016757">
    <property type="term" value="F:glycosyltransferase activity"/>
    <property type="evidence" value="ECO:0007669"/>
    <property type="project" value="UniProtKB-KW"/>
</dbReference>